<dbReference type="PANTHER" id="PTHR30250:SF10">
    <property type="entry name" value="LIPOPOLYSACCHARIDE BIOSYNTHESIS PROTEIN WZXC"/>
    <property type="match status" value="1"/>
</dbReference>
<dbReference type="PANTHER" id="PTHR30250">
    <property type="entry name" value="PST FAMILY PREDICTED COLANIC ACID TRANSPORTER"/>
    <property type="match status" value="1"/>
</dbReference>
<feature type="transmembrane region" description="Helical" evidence="7">
    <location>
        <begin position="20"/>
        <end position="41"/>
    </location>
</feature>
<keyword evidence="9" id="KW-1185">Reference proteome</keyword>
<feature type="transmembrane region" description="Helical" evidence="7">
    <location>
        <begin position="47"/>
        <end position="71"/>
    </location>
</feature>
<protein>
    <submittedName>
        <fullName evidence="8">Lipopolysaccharide biosynthesis protein</fullName>
    </submittedName>
</protein>
<keyword evidence="3" id="KW-1003">Cell membrane</keyword>
<dbReference type="EMBL" id="JBBMFL010000021">
    <property type="protein sequence ID" value="MEQ2546088.1"/>
    <property type="molecule type" value="Genomic_DNA"/>
</dbReference>
<keyword evidence="4 7" id="KW-0812">Transmembrane</keyword>
<feature type="transmembrane region" description="Helical" evidence="7">
    <location>
        <begin position="283"/>
        <end position="308"/>
    </location>
</feature>
<dbReference type="Pfam" id="PF13440">
    <property type="entry name" value="Polysacc_synt_3"/>
    <property type="match status" value="1"/>
</dbReference>
<evidence type="ECO:0000256" key="2">
    <source>
        <dbReference type="ARBA" id="ARBA00007430"/>
    </source>
</evidence>
<feature type="transmembrane region" description="Helical" evidence="7">
    <location>
        <begin position="418"/>
        <end position="435"/>
    </location>
</feature>
<accession>A0ABV1H096</accession>
<feature type="transmembrane region" description="Helical" evidence="7">
    <location>
        <begin position="328"/>
        <end position="345"/>
    </location>
</feature>
<keyword evidence="6 7" id="KW-0472">Membrane</keyword>
<evidence type="ECO:0000256" key="7">
    <source>
        <dbReference type="SAM" id="Phobius"/>
    </source>
</evidence>
<evidence type="ECO:0000256" key="5">
    <source>
        <dbReference type="ARBA" id="ARBA00022989"/>
    </source>
</evidence>
<feature type="transmembrane region" description="Helical" evidence="7">
    <location>
        <begin position="357"/>
        <end position="377"/>
    </location>
</feature>
<dbReference type="InterPro" id="IPR050833">
    <property type="entry name" value="Poly_Biosynth_Transport"/>
</dbReference>
<name>A0ABV1H096_9BACT</name>
<dbReference type="CDD" id="cd13127">
    <property type="entry name" value="MATE_tuaB_like"/>
    <property type="match status" value="1"/>
</dbReference>
<feature type="transmembrane region" description="Helical" evidence="7">
    <location>
        <begin position="121"/>
        <end position="139"/>
    </location>
</feature>
<dbReference type="Proteomes" id="UP001460202">
    <property type="component" value="Unassembled WGS sequence"/>
</dbReference>
<evidence type="ECO:0000313" key="9">
    <source>
        <dbReference type="Proteomes" id="UP001460202"/>
    </source>
</evidence>
<keyword evidence="5 7" id="KW-1133">Transmembrane helix</keyword>
<feature type="transmembrane region" description="Helical" evidence="7">
    <location>
        <begin position="83"/>
        <end position="109"/>
    </location>
</feature>
<proteinExistence type="inferred from homology"/>
<comment type="subcellular location">
    <subcellularLocation>
        <location evidence="1">Cell membrane</location>
        <topology evidence="1">Multi-pass membrane protein</topology>
    </subcellularLocation>
</comment>
<sequence length="488" mass="55324">MENISELKKKGLKSSAWNFLNLLTNQLRNFIVTLILARLLTPADFGLVSMAMVLNAILDFFVDFGFSSAIIRKDKITEVEISTVFWLNIAIGGICTLLVFSCAPVFAWFYEMPKLENVVRVTSWSFFISSLGTLQTAIFQRSLNFRAPFKAKLISSIASGILGIVLALCGFGVWALVFSNLSGWMLYSGTIWLISTWRPKFIFKPRNVGDMVSFGWKVTLSTLINRVFKQMDTFIIGKIYSAASLGLFNRAQSLNYLVIDYSFSSIRSVMLPALSKLQNDNEALCYSVLKLLNVISFLTFLFAGLMYLCADDLIILLYGSQWEGAIEIFQILGLFSISMCLPVVFDTVMTVANRMNMYLWSSILRSSMLIFAIPFGLYYGLTAYVWAISIIGILKLIVTLFTTRSCIGLPIKSQIDSIIRYVFPFLLPLIIWHFIRFQTDYHIINILLKGIYYSAIYLSLNIAMHNEGYGTCKALILQIIDKRIKKRQ</sequence>
<dbReference type="RefSeq" id="WP_129649898.1">
    <property type="nucleotide sequence ID" value="NZ_JBBMFL010000021.1"/>
</dbReference>
<feature type="transmembrane region" description="Helical" evidence="7">
    <location>
        <begin position="441"/>
        <end position="460"/>
    </location>
</feature>
<evidence type="ECO:0000256" key="1">
    <source>
        <dbReference type="ARBA" id="ARBA00004651"/>
    </source>
</evidence>
<comment type="similarity">
    <text evidence="2">Belongs to the polysaccharide synthase family.</text>
</comment>
<evidence type="ECO:0000256" key="3">
    <source>
        <dbReference type="ARBA" id="ARBA00022475"/>
    </source>
</evidence>
<feature type="transmembrane region" description="Helical" evidence="7">
    <location>
        <begin position="181"/>
        <end position="197"/>
    </location>
</feature>
<organism evidence="8 9">
    <name type="scientific">Alistipes intestinihominis</name>
    <dbReference type="NCBI Taxonomy" id="3133172"/>
    <lineage>
        <taxon>Bacteria</taxon>
        <taxon>Pseudomonadati</taxon>
        <taxon>Bacteroidota</taxon>
        <taxon>Bacteroidia</taxon>
        <taxon>Bacteroidales</taxon>
        <taxon>Rikenellaceae</taxon>
        <taxon>Alistipes</taxon>
    </lineage>
</organism>
<feature type="transmembrane region" description="Helical" evidence="7">
    <location>
        <begin position="383"/>
        <end position="406"/>
    </location>
</feature>
<evidence type="ECO:0000256" key="4">
    <source>
        <dbReference type="ARBA" id="ARBA00022692"/>
    </source>
</evidence>
<dbReference type="GeneID" id="78178441"/>
<evidence type="ECO:0000256" key="6">
    <source>
        <dbReference type="ARBA" id="ARBA00023136"/>
    </source>
</evidence>
<gene>
    <name evidence="8" type="ORF">WMO46_14160</name>
</gene>
<comment type="caution">
    <text evidence="8">The sequence shown here is derived from an EMBL/GenBank/DDBJ whole genome shotgun (WGS) entry which is preliminary data.</text>
</comment>
<feature type="transmembrane region" description="Helical" evidence="7">
    <location>
        <begin position="151"/>
        <end position="175"/>
    </location>
</feature>
<evidence type="ECO:0000313" key="8">
    <source>
        <dbReference type="EMBL" id="MEQ2546088.1"/>
    </source>
</evidence>
<reference evidence="8 9" key="1">
    <citation type="submission" date="2024-03" db="EMBL/GenBank/DDBJ databases">
        <title>Human intestinal bacterial collection.</title>
        <authorList>
            <person name="Pauvert C."/>
            <person name="Hitch T.C.A."/>
            <person name="Clavel T."/>
        </authorList>
    </citation>
    <scope>NUCLEOTIDE SEQUENCE [LARGE SCALE GENOMIC DNA]</scope>
    <source>
        <strain evidence="8 9">CLA-KB-H122</strain>
    </source>
</reference>